<evidence type="ECO:0000313" key="1">
    <source>
        <dbReference type="EMBL" id="SCU88326.1"/>
    </source>
</evidence>
<gene>
    <name evidence="1" type="ORF">LAMI_0D09670G</name>
</gene>
<accession>A0A1G4JDT6</accession>
<reference evidence="1 2" key="1">
    <citation type="submission" date="2016-03" db="EMBL/GenBank/DDBJ databases">
        <authorList>
            <person name="Devillers H."/>
        </authorList>
    </citation>
    <scope>NUCLEOTIDE SEQUENCE [LARGE SCALE GENOMIC DNA]</scope>
    <source>
        <strain evidence="1">CBS 11717</strain>
    </source>
</reference>
<dbReference type="OrthoDB" id="4069767at2759"/>
<dbReference type="AlphaFoldDB" id="A0A1G4JDT6"/>
<evidence type="ECO:0000313" key="2">
    <source>
        <dbReference type="Proteomes" id="UP000191024"/>
    </source>
</evidence>
<protein>
    <submittedName>
        <fullName evidence="1">LAMI_0D09670g1_1</fullName>
    </submittedName>
</protein>
<keyword evidence="2" id="KW-1185">Reference proteome</keyword>
<sequence>MTEKTSFKVANSEIATRAIEPLSRTSRCAWEDGSVDGSVDDGVDDDVEFTFPSHPKRFHHGLQRESLAPSIADGSGLAADLAATDDDVGSLLARNDDFWREVGSSCGEEDAEPAPVPVLTPAPAPASAPVLAPVAEPRLDDFIRDADLDSLASTCALESALESVSPHYRVRNVCLRDADGKLALTGSQTHGVHKPAQSAAKRSRKLLRRVLRRNSGVWEMVCPSVAVAEFMLL</sequence>
<organism evidence="1 2">
    <name type="scientific">Lachancea mirantina</name>
    <dbReference type="NCBI Taxonomy" id="1230905"/>
    <lineage>
        <taxon>Eukaryota</taxon>
        <taxon>Fungi</taxon>
        <taxon>Dikarya</taxon>
        <taxon>Ascomycota</taxon>
        <taxon>Saccharomycotina</taxon>
        <taxon>Saccharomycetes</taxon>
        <taxon>Saccharomycetales</taxon>
        <taxon>Saccharomycetaceae</taxon>
        <taxon>Lachancea</taxon>
    </lineage>
</organism>
<name>A0A1G4JDT6_9SACH</name>
<dbReference type="EMBL" id="LT598463">
    <property type="protein sequence ID" value="SCU88326.1"/>
    <property type="molecule type" value="Genomic_DNA"/>
</dbReference>
<dbReference type="Proteomes" id="UP000191024">
    <property type="component" value="Chromosome D"/>
</dbReference>
<proteinExistence type="predicted"/>